<dbReference type="OMA" id="RVHHAVI"/>
<dbReference type="STRING" id="8005.ENSEEEP00000017433"/>
<name>A0A4W4EYM3_ELEEL</name>
<keyword evidence="2" id="KW-1185">Reference proteome</keyword>
<proteinExistence type="predicted"/>
<dbReference type="GeneTree" id="ENSGT00390000016682"/>
<dbReference type="Pfam" id="PF15146">
    <property type="entry name" value="FANCAA"/>
    <property type="match status" value="1"/>
</dbReference>
<dbReference type="GO" id="GO:0036297">
    <property type="term" value="P:interstrand cross-link repair"/>
    <property type="evidence" value="ECO:0007669"/>
    <property type="project" value="InterPro"/>
</dbReference>
<evidence type="ECO:0000313" key="2">
    <source>
        <dbReference type="Proteomes" id="UP000314983"/>
    </source>
</evidence>
<gene>
    <name evidence="1" type="primary">FAAP100</name>
</gene>
<reference evidence="2" key="2">
    <citation type="journal article" date="2017" name="Sci. Adv.">
        <title>A tail of two voltages: Proteomic comparison of the three electric organs of the electric eel.</title>
        <authorList>
            <person name="Traeger L.L."/>
            <person name="Sabat G."/>
            <person name="Barrett-Wilt G.A."/>
            <person name="Wells G.B."/>
            <person name="Sussman M.R."/>
        </authorList>
    </citation>
    <scope>NUCLEOTIDE SEQUENCE [LARGE SCALE GENOMIC DNA]</scope>
</reference>
<evidence type="ECO:0008006" key="3">
    <source>
        <dbReference type="Google" id="ProtNLM"/>
    </source>
</evidence>
<dbReference type="PANTHER" id="PTHR14890:SF1">
    <property type="entry name" value="FANCONI ANEMIA CORE COMPLEX-ASSOCIATED PROTEIN 100"/>
    <property type="match status" value="1"/>
</dbReference>
<accession>A0A4W4EYM3</accession>
<reference evidence="2" key="1">
    <citation type="journal article" date="2014" name="Science">
        <title>Nonhuman genetics. Genomic basis for the convergent evolution of electric organs.</title>
        <authorList>
            <person name="Gallant J.R."/>
            <person name="Traeger L.L."/>
            <person name="Volkening J.D."/>
            <person name="Moffett H."/>
            <person name="Chen P.H."/>
            <person name="Novina C.D."/>
            <person name="Phillips G.N.Jr."/>
            <person name="Anand R."/>
            <person name="Wells G.B."/>
            <person name="Pinch M."/>
            <person name="Guth R."/>
            <person name="Unguez G.A."/>
            <person name="Albert J.S."/>
            <person name="Zakon H.H."/>
            <person name="Samanta M.P."/>
            <person name="Sussman M.R."/>
        </authorList>
    </citation>
    <scope>NUCLEOTIDE SEQUENCE [LARGE SCALE GENOMIC DNA]</scope>
</reference>
<reference evidence="1" key="3">
    <citation type="submission" date="2020-05" db="EMBL/GenBank/DDBJ databases">
        <title>Electrophorus electricus (electric eel) genome, fEleEle1, primary haplotype.</title>
        <authorList>
            <person name="Myers G."/>
            <person name="Meyer A."/>
            <person name="Fedrigo O."/>
            <person name="Formenti G."/>
            <person name="Rhie A."/>
            <person name="Tracey A."/>
            <person name="Sims Y."/>
            <person name="Jarvis E.D."/>
        </authorList>
    </citation>
    <scope>NUCLEOTIDE SEQUENCE [LARGE SCALE GENOMIC DNA]</scope>
</reference>
<dbReference type="GO" id="GO:0043240">
    <property type="term" value="C:Fanconi anaemia nuclear complex"/>
    <property type="evidence" value="ECO:0007669"/>
    <property type="project" value="InterPro"/>
</dbReference>
<dbReference type="AlphaFoldDB" id="A0A4W4EYM3"/>
<organism evidence="1 2">
    <name type="scientific">Electrophorus electricus</name>
    <name type="common">Electric eel</name>
    <name type="synonym">Gymnotus electricus</name>
    <dbReference type="NCBI Taxonomy" id="8005"/>
    <lineage>
        <taxon>Eukaryota</taxon>
        <taxon>Metazoa</taxon>
        <taxon>Chordata</taxon>
        <taxon>Craniata</taxon>
        <taxon>Vertebrata</taxon>
        <taxon>Euteleostomi</taxon>
        <taxon>Actinopterygii</taxon>
        <taxon>Neopterygii</taxon>
        <taxon>Teleostei</taxon>
        <taxon>Ostariophysi</taxon>
        <taxon>Gymnotiformes</taxon>
        <taxon>Gymnotoidei</taxon>
        <taxon>Gymnotidae</taxon>
        <taxon>Electrophorus</taxon>
    </lineage>
</organism>
<reference evidence="1" key="5">
    <citation type="submission" date="2025-09" db="UniProtKB">
        <authorList>
            <consortium name="Ensembl"/>
        </authorList>
    </citation>
    <scope>IDENTIFICATION</scope>
</reference>
<dbReference type="InterPro" id="IPR029251">
    <property type="entry name" value="Faap100"/>
</dbReference>
<reference evidence="1" key="4">
    <citation type="submission" date="2025-08" db="UniProtKB">
        <authorList>
            <consortium name="Ensembl"/>
        </authorList>
    </citation>
    <scope>IDENTIFICATION</scope>
</reference>
<dbReference type="Ensembl" id="ENSEEET00000017630.2">
    <property type="protein sequence ID" value="ENSEEEP00000017433.2"/>
    <property type="gene ID" value="ENSEEEG00000008625.2"/>
</dbReference>
<evidence type="ECO:0000313" key="1">
    <source>
        <dbReference type="Ensembl" id="ENSEEEP00000017433.2"/>
    </source>
</evidence>
<dbReference type="GO" id="GO:0005654">
    <property type="term" value="C:nucleoplasm"/>
    <property type="evidence" value="ECO:0007669"/>
    <property type="project" value="TreeGrafter"/>
</dbReference>
<sequence length="846" mass="92511">METVRCFVDCLADFGDLLSAKVIRNGTEVFLSTGASDVLVFNGQEKRVKTVLHFCSSVKSFALSNDRCRLYALCENDGLYCIPVALESSSHSLSAKCHIPALSTVSKDSTVIKDGKVQSFIVVEGILVTVSMQESFWTFELYELPDCSEGAMVYQRRAGFQVQVVAARIPQKHMADTVDSKSIAPALACIYPSSDNTPNGQAHLGHPLLEPLLFRLLFGVDTSLVHSPVILCGLPDGRLFFFPLLLPMLTSSRGEQKPQIKMLYSLEQPVTFIGTSVTGEKGPQYLVVIGQRGRILIAMANQEGSDGKAADCSFIEHTVQGPVECACVDGERLYYSTSANLLALSLINTSASPSSPLTRPKRPAVFSQSAVCLSVCRVAALAEPCITPAGSVELLALSLSGKLLQVTLPQASDKESLSRLVSSQVGQRVNDLMGGIGNIWERASSMKHQLQLKNNTLRCLNHVFNVCHLILNCHKNDQEVCERKPPISCRGVANWSTLLQKDSLILTCILENLSDCALHQGWTLCIEVYSSRSHIADGSSTTYSFALKKVDCGEKLEVNLPLDIDGEVFLPVKINCYLVYSLHSLFHPEELGHLSVVSDIPISQLLRDNGCISLALNTLTLDWLDCLRIAEPNSYADVPKQLTTWESTHKFLSSKQTRTQLQSMSKAGPHAVVVRISSELLRTGLSLPGCSTAVLCISVLKWLVFRTSETGDYKPIQNPVVCALGPGRHEARLLTKEVLSGINSKGDLSVVEVQVESFSVEALCGLHHAVLRRVQALLKEAPVTHGGPVSLRGQHLTEAVQHAESLYKDLQDSRTPDTFGGVMKIRKTSELFQLYLQLRENPLVII</sequence>
<protein>
    <recommendedName>
        <fullName evidence="3">FA core complex associated protein 100</fullName>
    </recommendedName>
</protein>
<dbReference type="PANTHER" id="PTHR14890">
    <property type="entry name" value="FANCONI ANEMIA CORE COMPLEX-ASSOCIATED PROTEIN 100"/>
    <property type="match status" value="1"/>
</dbReference>
<dbReference type="Proteomes" id="UP000314983">
    <property type="component" value="Chromosome 14"/>
</dbReference>